<evidence type="ECO:0000256" key="2">
    <source>
        <dbReference type="SAM" id="SignalP"/>
    </source>
</evidence>
<accession>A0A1H3EH49</accession>
<dbReference type="RefSeq" id="WP_175534397.1">
    <property type="nucleotide sequence ID" value="NZ_FNNU01000006.1"/>
</dbReference>
<feature type="signal peptide" evidence="2">
    <location>
        <begin position="1"/>
        <end position="25"/>
    </location>
</feature>
<dbReference type="STRING" id="1007099.SAMN05216287_3722"/>
<name>A0A1H3EH49_9PSED</name>
<keyword evidence="2" id="KW-0732">Signal</keyword>
<dbReference type="EMBL" id="FNNU01000006">
    <property type="protein sequence ID" value="SDX78066.1"/>
    <property type="molecule type" value="Genomic_DNA"/>
</dbReference>
<gene>
    <name evidence="3" type="ORF">SAMN05216287_3722</name>
</gene>
<evidence type="ECO:0000313" key="3">
    <source>
        <dbReference type="EMBL" id="SDX78066.1"/>
    </source>
</evidence>
<sequence>MQKKTKPKPLMIAATPLLCCGVAFAAVGMGGGGDTFLYMAPAFLVPGFLLLAFSMRRR</sequence>
<feature type="chain" id="PRO_5017325489" evidence="2">
    <location>
        <begin position="26"/>
        <end position="58"/>
    </location>
</feature>
<protein>
    <submittedName>
        <fullName evidence="3">Uncharacterized protein</fullName>
    </submittedName>
</protein>
<keyword evidence="1" id="KW-0472">Membrane</keyword>
<feature type="transmembrane region" description="Helical" evidence="1">
    <location>
        <begin position="35"/>
        <end position="53"/>
    </location>
</feature>
<keyword evidence="1" id="KW-0812">Transmembrane</keyword>
<reference evidence="4" key="1">
    <citation type="submission" date="2016-10" db="EMBL/GenBank/DDBJ databases">
        <authorList>
            <person name="Varghese N."/>
            <person name="Submissions S."/>
        </authorList>
    </citation>
    <scope>NUCLEOTIDE SEQUENCE [LARGE SCALE GENOMIC DNA]</scope>
    <source>
        <strain evidence="4">NRRL B-59562</strain>
    </source>
</reference>
<evidence type="ECO:0000256" key="1">
    <source>
        <dbReference type="SAM" id="Phobius"/>
    </source>
</evidence>
<dbReference type="Proteomes" id="UP000243778">
    <property type="component" value="Unassembled WGS sequence"/>
</dbReference>
<keyword evidence="4" id="KW-1185">Reference proteome</keyword>
<organism evidence="3 4">
    <name type="scientific">Pseudomonas kuykendallii</name>
    <dbReference type="NCBI Taxonomy" id="1007099"/>
    <lineage>
        <taxon>Bacteria</taxon>
        <taxon>Pseudomonadati</taxon>
        <taxon>Pseudomonadota</taxon>
        <taxon>Gammaproteobacteria</taxon>
        <taxon>Pseudomonadales</taxon>
        <taxon>Pseudomonadaceae</taxon>
        <taxon>Pseudomonas</taxon>
    </lineage>
</organism>
<keyword evidence="1" id="KW-1133">Transmembrane helix</keyword>
<proteinExistence type="predicted"/>
<evidence type="ECO:0000313" key="4">
    <source>
        <dbReference type="Proteomes" id="UP000243778"/>
    </source>
</evidence>
<dbReference type="AlphaFoldDB" id="A0A1H3EH49"/>